<dbReference type="RefSeq" id="WP_268060880.1">
    <property type="nucleotide sequence ID" value="NZ_JAPQFJ010000006.1"/>
</dbReference>
<keyword evidence="2" id="KW-1185">Reference proteome</keyword>
<comment type="caution">
    <text evidence="1">The sequence shown here is derived from an EMBL/GenBank/DDBJ whole genome shotgun (WGS) entry which is preliminary data.</text>
</comment>
<sequence>MYITSLNDKEITFNDLEKKIVDNAANVSYRNTSSNIKELTNQVAWASFDSSKKFKELSDVSIAEMYMQKLNLV</sequence>
<organism evidence="1 2">
    <name type="scientific">Clostridium brassicae</name>
    <dbReference type="NCBI Taxonomy" id="2999072"/>
    <lineage>
        <taxon>Bacteria</taxon>
        <taxon>Bacillati</taxon>
        <taxon>Bacillota</taxon>
        <taxon>Clostridia</taxon>
        <taxon>Eubacteriales</taxon>
        <taxon>Clostridiaceae</taxon>
        <taxon>Clostridium</taxon>
    </lineage>
</organism>
<evidence type="ECO:0000313" key="1">
    <source>
        <dbReference type="EMBL" id="MCY6958465.1"/>
    </source>
</evidence>
<accession>A0ABT4D836</accession>
<name>A0ABT4D836_9CLOT</name>
<evidence type="ECO:0000313" key="2">
    <source>
        <dbReference type="Proteomes" id="UP001144612"/>
    </source>
</evidence>
<proteinExistence type="predicted"/>
<dbReference type="EMBL" id="JAPQFJ010000006">
    <property type="protein sequence ID" value="MCY6958465.1"/>
    <property type="molecule type" value="Genomic_DNA"/>
</dbReference>
<gene>
    <name evidence="1" type="ORF">OW729_07600</name>
</gene>
<dbReference type="Proteomes" id="UP001144612">
    <property type="component" value="Unassembled WGS sequence"/>
</dbReference>
<reference evidence="1" key="1">
    <citation type="submission" date="2022-12" db="EMBL/GenBank/DDBJ databases">
        <title>Clostridium sp. nov., isolated from industrial wastewater.</title>
        <authorList>
            <person name="Jiayan W."/>
        </authorList>
    </citation>
    <scope>NUCLEOTIDE SEQUENCE</scope>
    <source>
        <strain evidence="1">ZC22-4</strain>
    </source>
</reference>
<protein>
    <submittedName>
        <fullName evidence="1">Uncharacterized protein</fullName>
    </submittedName>
</protein>